<dbReference type="EMBL" id="WLYK01000011">
    <property type="protein sequence ID" value="MTD16864.1"/>
    <property type="molecule type" value="Genomic_DNA"/>
</dbReference>
<dbReference type="Gene3D" id="3.40.50.1820">
    <property type="entry name" value="alpha/beta hydrolase"/>
    <property type="match status" value="1"/>
</dbReference>
<evidence type="ECO:0000256" key="2">
    <source>
        <dbReference type="ARBA" id="ARBA00022801"/>
    </source>
</evidence>
<dbReference type="InterPro" id="IPR002168">
    <property type="entry name" value="Lipase_GDXG_HIS_AS"/>
</dbReference>
<evidence type="ECO:0000313" key="5">
    <source>
        <dbReference type="Proteomes" id="UP000460221"/>
    </source>
</evidence>
<gene>
    <name evidence="4" type="ORF">GIS00_23295</name>
</gene>
<dbReference type="InterPro" id="IPR029058">
    <property type="entry name" value="AB_hydrolase_fold"/>
</dbReference>
<dbReference type="Proteomes" id="UP000460221">
    <property type="component" value="Unassembled WGS sequence"/>
</dbReference>
<evidence type="ECO:0000313" key="4">
    <source>
        <dbReference type="EMBL" id="MTD16864.1"/>
    </source>
</evidence>
<proteinExistence type="inferred from homology"/>
<accession>A0A7K1FVL2</accession>
<sequence>MTEPSPGLDPAVRSLLTELETRLTVTGLADPDMIRADFDTMIEYLHDVGSDRPGPVPAGTAPDLLVEDGEVVTSSGRVPVRWYRPVAPAVGPGGVPGTDRADRSPVRVPAATAPTAVDRAAAETVGGHGADVDVVVYIHGGGWVVGSPATADPIARALASGLGATVVSVDYRLAPENPFPAAFDDCFAVVQAVADTVPHRWLAVGGDSAGGNLAAVVAMAARDAGSPAVDAQLLIYPALDPTMASASQQRFADGYLLTRTALRYYWDSYGAGHERRPYCAPSSADDLRGLAPAVVATAGFDPLRDEGNDYAERLAAAGVRTQLLEFPTLTHGFADQLARVPAASEALTQVIAGLAAERDLAVHGRVGLHGLGADRPGDTPPDAAPARSVGSAVAAVQQLRGLHV</sequence>
<dbReference type="AlphaFoldDB" id="A0A7K1FVL2"/>
<keyword evidence="2 4" id="KW-0378">Hydrolase</keyword>
<dbReference type="Pfam" id="PF07859">
    <property type="entry name" value="Abhydrolase_3"/>
    <property type="match status" value="1"/>
</dbReference>
<dbReference type="PANTHER" id="PTHR48081">
    <property type="entry name" value="AB HYDROLASE SUPERFAMILY PROTEIN C4A8.06C"/>
    <property type="match status" value="1"/>
</dbReference>
<evidence type="ECO:0000259" key="3">
    <source>
        <dbReference type="Pfam" id="PF07859"/>
    </source>
</evidence>
<reference evidence="4 5" key="1">
    <citation type="submission" date="2019-11" db="EMBL/GenBank/DDBJ databases">
        <authorList>
            <person name="Jiang L.-Q."/>
        </authorList>
    </citation>
    <scope>NUCLEOTIDE SEQUENCE [LARGE SCALE GENOMIC DNA]</scope>
    <source>
        <strain evidence="4 5">YIM 132087</strain>
    </source>
</reference>
<dbReference type="PANTHER" id="PTHR48081:SF8">
    <property type="entry name" value="ALPHA_BETA HYDROLASE FOLD-3 DOMAIN-CONTAINING PROTEIN-RELATED"/>
    <property type="match status" value="1"/>
</dbReference>
<dbReference type="InterPro" id="IPR050300">
    <property type="entry name" value="GDXG_lipolytic_enzyme"/>
</dbReference>
<dbReference type="InterPro" id="IPR013094">
    <property type="entry name" value="AB_hydrolase_3"/>
</dbReference>
<evidence type="ECO:0000256" key="1">
    <source>
        <dbReference type="ARBA" id="ARBA00010515"/>
    </source>
</evidence>
<name>A0A7K1FVL2_9ACTN</name>
<feature type="domain" description="Alpha/beta hydrolase fold-3" evidence="3">
    <location>
        <begin position="135"/>
        <end position="334"/>
    </location>
</feature>
<comment type="similarity">
    <text evidence="1">Belongs to the 'GDXG' lipolytic enzyme family.</text>
</comment>
<dbReference type="PROSITE" id="PS01173">
    <property type="entry name" value="LIPASE_GDXG_HIS"/>
    <property type="match status" value="1"/>
</dbReference>
<comment type="caution">
    <text evidence="4">The sequence shown here is derived from an EMBL/GenBank/DDBJ whole genome shotgun (WGS) entry which is preliminary data.</text>
</comment>
<protein>
    <submittedName>
        <fullName evidence="4">Alpha/beta hydrolase fold domain-containing protein</fullName>
    </submittedName>
</protein>
<organism evidence="4 5">
    <name type="scientific">Nakamurella alba</name>
    <dbReference type="NCBI Taxonomy" id="2665158"/>
    <lineage>
        <taxon>Bacteria</taxon>
        <taxon>Bacillati</taxon>
        <taxon>Actinomycetota</taxon>
        <taxon>Actinomycetes</taxon>
        <taxon>Nakamurellales</taxon>
        <taxon>Nakamurellaceae</taxon>
        <taxon>Nakamurella</taxon>
    </lineage>
</organism>
<dbReference type="RefSeq" id="WP_154770821.1">
    <property type="nucleotide sequence ID" value="NZ_WLYK01000011.1"/>
</dbReference>
<dbReference type="GO" id="GO:0016787">
    <property type="term" value="F:hydrolase activity"/>
    <property type="evidence" value="ECO:0007669"/>
    <property type="project" value="UniProtKB-KW"/>
</dbReference>
<dbReference type="SUPFAM" id="SSF53474">
    <property type="entry name" value="alpha/beta-Hydrolases"/>
    <property type="match status" value="1"/>
</dbReference>
<keyword evidence="5" id="KW-1185">Reference proteome</keyword>